<dbReference type="OrthoDB" id="24893at2759"/>
<keyword evidence="5" id="KW-0479">Metal-binding</keyword>
<dbReference type="GO" id="GO:0004663">
    <property type="term" value="F:Rab geranylgeranyltransferase activity"/>
    <property type="evidence" value="ECO:0007669"/>
    <property type="project" value="TreeGrafter"/>
</dbReference>
<keyword evidence="4 11" id="KW-0808">Transferase</keyword>
<keyword evidence="6" id="KW-0677">Repeat</keyword>
<feature type="domain" description="Prenyltransferase alpha-alpha toroid" evidence="10">
    <location>
        <begin position="9"/>
        <end position="383"/>
    </location>
</feature>
<evidence type="ECO:0000256" key="2">
    <source>
        <dbReference type="ARBA" id="ARBA00010497"/>
    </source>
</evidence>
<evidence type="ECO:0000256" key="9">
    <source>
        <dbReference type="ARBA" id="ARBA00032766"/>
    </source>
</evidence>
<reference evidence="11" key="1">
    <citation type="submission" date="2022-10" db="EMBL/GenBank/DDBJ databases">
        <title>Adaptive evolution leads to modifications in subtelomeric GC content in a zoonotic Cryptosporidium species.</title>
        <authorList>
            <person name="Li J."/>
            <person name="Feng Y."/>
            <person name="Xiao L."/>
        </authorList>
    </citation>
    <scope>NUCLEOTIDE SEQUENCE</scope>
    <source>
        <strain evidence="11">33844</strain>
    </source>
</reference>
<keyword evidence="3" id="KW-0637">Prenyltransferase</keyword>
<evidence type="ECO:0000256" key="7">
    <source>
        <dbReference type="ARBA" id="ARBA00022833"/>
    </source>
</evidence>
<evidence type="ECO:0000256" key="3">
    <source>
        <dbReference type="ARBA" id="ARBA00022602"/>
    </source>
</evidence>
<evidence type="ECO:0000256" key="6">
    <source>
        <dbReference type="ARBA" id="ARBA00022737"/>
    </source>
</evidence>
<dbReference type="Gene3D" id="1.50.10.20">
    <property type="match status" value="1"/>
</dbReference>
<dbReference type="PANTHER" id="PTHR11774">
    <property type="entry name" value="GERANYLGERANYL TRANSFERASE TYPE BETA SUBUNIT"/>
    <property type="match status" value="1"/>
</dbReference>
<comment type="cofactor">
    <cofactor evidence="1">
        <name>Zn(2+)</name>
        <dbReference type="ChEBI" id="CHEBI:29105"/>
    </cofactor>
</comment>
<dbReference type="InterPro" id="IPR008930">
    <property type="entry name" value="Terpenoid_cyclase/PrenylTrfase"/>
</dbReference>
<evidence type="ECO:0000256" key="5">
    <source>
        <dbReference type="ARBA" id="ARBA00022723"/>
    </source>
</evidence>
<organism evidence="11">
    <name type="scientific">Cryptosporidium canis</name>
    <dbReference type="NCBI Taxonomy" id="195482"/>
    <lineage>
        <taxon>Eukaryota</taxon>
        <taxon>Sar</taxon>
        <taxon>Alveolata</taxon>
        <taxon>Apicomplexa</taxon>
        <taxon>Conoidasida</taxon>
        <taxon>Coccidia</taxon>
        <taxon>Eucoccidiorida</taxon>
        <taxon>Eimeriorina</taxon>
        <taxon>Cryptosporidiidae</taxon>
        <taxon>Cryptosporidium</taxon>
    </lineage>
</organism>
<protein>
    <recommendedName>
        <fullName evidence="8">Geranylgeranyl transferase type II subunit beta</fullName>
    </recommendedName>
    <alternativeName>
        <fullName evidence="9">Type II protein geranyl-geranyltransferase subunit beta</fullName>
    </alternativeName>
</protein>
<evidence type="ECO:0000256" key="4">
    <source>
        <dbReference type="ARBA" id="ARBA00022679"/>
    </source>
</evidence>
<dbReference type="InterPro" id="IPR001330">
    <property type="entry name" value="Prenyltrans"/>
</dbReference>
<gene>
    <name evidence="11" type="ORF">OJ253_3023</name>
</gene>
<dbReference type="GO" id="GO:0005968">
    <property type="term" value="C:Rab-protein geranylgeranyltransferase complex"/>
    <property type="evidence" value="ECO:0007669"/>
    <property type="project" value="TreeGrafter"/>
</dbReference>
<dbReference type="EMBL" id="JAPCXC010000090">
    <property type="protein sequence ID" value="KAJ1605749.1"/>
    <property type="molecule type" value="Genomic_DNA"/>
</dbReference>
<sequence>MNNLLQTFNLELHKEYLTATTNRAINSNGSFQTEFNSVFIHGMYWVLCCSNLIKFDILNELNIKEVFNHLLEKCKRELCLDGPSLNIYSINPSDLVSPSILSLLSGTQINALKKNRIVESNIHATNKFIKSLSIFKFDKMYINHSKNCLIQQDIRFVYSALLISYLSNSLDFSRIKQTLPISKLINLLNDLQNKDGGFGRRKNDESHAGYTFCAVASVAIIKLISVDDDINIMLNFNRLNRWLLKRVIVSESHIMSPMDQSYCFNGRTGKKCDVCYSWWVTASLKMLEYINPESNNANFISNPKVFGKLINGVLCHQNNIYGGFQKTPFIFDCRDHSDPLHTFLSISALSLLTNNYLEHPDSNSHKFTRLTESFNSISKIDPVSVLPEVFSITSDILAKSTQI</sequence>
<dbReference type="InterPro" id="IPR045089">
    <property type="entry name" value="PGGT1B-like"/>
</dbReference>
<dbReference type="PANTHER" id="PTHR11774:SF11">
    <property type="entry name" value="GERANYLGERANYL TRANSFERASE TYPE-2 SUBUNIT BETA"/>
    <property type="match status" value="1"/>
</dbReference>
<dbReference type="Pfam" id="PF00432">
    <property type="entry name" value="Prenyltrans"/>
    <property type="match status" value="1"/>
</dbReference>
<evidence type="ECO:0000259" key="10">
    <source>
        <dbReference type="Pfam" id="PF00432"/>
    </source>
</evidence>
<dbReference type="Proteomes" id="UP001067231">
    <property type="component" value="Unassembled WGS sequence"/>
</dbReference>
<comment type="similarity">
    <text evidence="2">Belongs to the protein prenyltransferase subunit beta family.</text>
</comment>
<evidence type="ECO:0000313" key="11">
    <source>
        <dbReference type="EMBL" id="KAJ1605749.1"/>
    </source>
</evidence>
<evidence type="ECO:0000256" key="1">
    <source>
        <dbReference type="ARBA" id="ARBA00001947"/>
    </source>
</evidence>
<name>A0A9D5DIA4_9CRYT</name>
<evidence type="ECO:0000256" key="8">
    <source>
        <dbReference type="ARBA" id="ARBA00030816"/>
    </source>
</evidence>
<proteinExistence type="inferred from homology"/>
<keyword evidence="7" id="KW-0862">Zinc</keyword>
<comment type="caution">
    <text evidence="11">The sequence shown here is derived from an EMBL/GenBank/DDBJ whole genome shotgun (WGS) entry which is preliminary data.</text>
</comment>
<dbReference type="GO" id="GO:0046872">
    <property type="term" value="F:metal ion binding"/>
    <property type="evidence" value="ECO:0007669"/>
    <property type="project" value="UniProtKB-KW"/>
</dbReference>
<dbReference type="AlphaFoldDB" id="A0A9D5DIA4"/>
<accession>A0A9D5DIA4</accession>
<dbReference type="SUPFAM" id="SSF48239">
    <property type="entry name" value="Terpenoid cyclases/Protein prenyltransferases"/>
    <property type="match status" value="1"/>
</dbReference>